<evidence type="ECO:0000259" key="1">
    <source>
        <dbReference type="Pfam" id="PF00561"/>
    </source>
</evidence>
<dbReference type="AlphaFoldDB" id="A0A560HGM1"/>
<dbReference type="Pfam" id="PF00561">
    <property type="entry name" value="Abhydrolase_1"/>
    <property type="match status" value="1"/>
</dbReference>
<dbReference type="InterPro" id="IPR000073">
    <property type="entry name" value="AB_hydrolase_1"/>
</dbReference>
<dbReference type="EMBL" id="VITR01000003">
    <property type="protein sequence ID" value="TWB44480.1"/>
    <property type="molecule type" value="Genomic_DNA"/>
</dbReference>
<dbReference type="InterPro" id="IPR029058">
    <property type="entry name" value="AB_hydrolase_fold"/>
</dbReference>
<comment type="caution">
    <text evidence="2">The sequence shown here is derived from an EMBL/GenBank/DDBJ whole genome shotgun (WGS) entry which is preliminary data.</text>
</comment>
<dbReference type="Gene3D" id="3.40.50.1820">
    <property type="entry name" value="alpha/beta hydrolase"/>
    <property type="match status" value="1"/>
</dbReference>
<dbReference type="PANTHER" id="PTHR43798">
    <property type="entry name" value="MONOACYLGLYCEROL LIPASE"/>
    <property type="match status" value="1"/>
</dbReference>
<dbReference type="OrthoDB" id="9791366at2"/>
<dbReference type="GO" id="GO:0016020">
    <property type="term" value="C:membrane"/>
    <property type="evidence" value="ECO:0007669"/>
    <property type="project" value="TreeGrafter"/>
</dbReference>
<reference evidence="2 3" key="1">
    <citation type="submission" date="2019-06" db="EMBL/GenBank/DDBJ databases">
        <title>Genomic Encyclopedia of Type Strains, Phase IV (KMG-V): Genome sequencing to study the core and pangenomes of soil and plant-associated prokaryotes.</title>
        <authorList>
            <person name="Whitman W."/>
        </authorList>
    </citation>
    <scope>NUCLEOTIDE SEQUENCE [LARGE SCALE GENOMIC DNA]</scope>
    <source>
        <strain evidence="2 3">BR 11622</strain>
    </source>
</reference>
<proteinExistence type="predicted"/>
<keyword evidence="3" id="KW-1185">Reference proteome</keyword>
<accession>A0A560HGM1</accession>
<evidence type="ECO:0000313" key="2">
    <source>
        <dbReference type="EMBL" id="TWB44480.1"/>
    </source>
</evidence>
<dbReference type="PANTHER" id="PTHR43798:SF33">
    <property type="entry name" value="HYDROLASE, PUTATIVE (AFU_ORTHOLOGUE AFUA_2G14860)-RELATED"/>
    <property type="match status" value="1"/>
</dbReference>
<dbReference type="Proteomes" id="UP000315751">
    <property type="component" value="Unassembled WGS sequence"/>
</dbReference>
<feature type="domain" description="AB hydrolase-1" evidence="1">
    <location>
        <begin position="36"/>
        <end position="271"/>
    </location>
</feature>
<protein>
    <submittedName>
        <fullName evidence="2">Pimeloyl-ACP methyl ester carboxylesterase</fullName>
    </submittedName>
</protein>
<evidence type="ECO:0000313" key="3">
    <source>
        <dbReference type="Proteomes" id="UP000315751"/>
    </source>
</evidence>
<organism evidence="2 3">
    <name type="scientific">Nitrospirillum amazonense</name>
    <dbReference type="NCBI Taxonomy" id="28077"/>
    <lineage>
        <taxon>Bacteria</taxon>
        <taxon>Pseudomonadati</taxon>
        <taxon>Pseudomonadota</taxon>
        <taxon>Alphaproteobacteria</taxon>
        <taxon>Rhodospirillales</taxon>
        <taxon>Azospirillaceae</taxon>
        <taxon>Nitrospirillum</taxon>
    </lineage>
</organism>
<sequence length="287" mass="31050">MATMTEHTLRGLSALGFHRLAYTQWLPDGQPGATRTIVCCHGLTRNGRDFDVLAADLADSLGARVICPDVVGRGKSGTLANPDLYGYPQYLADMAALIARLDVESLDWVGTSMGGLIGMILAAQGDSPITRLVVNDVGPLVPKAALERIATYVGTSPTFHSVEEVQRYLSLVYAPFGDLTDAQWRHLADHGYWMRADGTLGLAYDTGIARAFQTQPITDVDLWPVWGMIRCPVLAIRGLQSDLLTAEIAQAMTERGPKATLYEVADAGHAPALMDPAQRAAVRDFLR</sequence>
<name>A0A560HGM1_9PROT</name>
<dbReference type="SUPFAM" id="SSF53474">
    <property type="entry name" value="alpha/beta-Hydrolases"/>
    <property type="match status" value="1"/>
</dbReference>
<gene>
    <name evidence="2" type="ORF">FBZ90_103388</name>
</gene>
<dbReference type="InterPro" id="IPR050266">
    <property type="entry name" value="AB_hydrolase_sf"/>
</dbReference>